<proteinExistence type="predicted"/>
<gene>
    <name evidence="1" type="ORF">KM029_26555</name>
</gene>
<name>A0ABX8H5B6_9BACT</name>
<accession>A0ABX8H5B6</accession>
<dbReference type="EMBL" id="CP076130">
    <property type="protein sequence ID" value="QWG10537.1"/>
    <property type="molecule type" value="Genomic_DNA"/>
</dbReference>
<evidence type="ECO:0000313" key="2">
    <source>
        <dbReference type="Proteomes" id="UP000682802"/>
    </source>
</evidence>
<organism evidence="1 2">
    <name type="scientific">Flammeovirga kamogawensis</name>
    <dbReference type="NCBI Taxonomy" id="373891"/>
    <lineage>
        <taxon>Bacteria</taxon>
        <taxon>Pseudomonadati</taxon>
        <taxon>Bacteroidota</taxon>
        <taxon>Cytophagia</taxon>
        <taxon>Cytophagales</taxon>
        <taxon>Flammeovirgaceae</taxon>
        <taxon>Flammeovirga</taxon>
    </lineage>
</organism>
<sequence length="74" mass="8960">MKEISEHIELKFYEVLKHKISIQDFEKWVYETKELELELLEDIYTDLISLNYKTKYNALAQYRIESSLLSITLD</sequence>
<keyword evidence="2" id="KW-1185">Reference proteome</keyword>
<keyword evidence="1" id="KW-0614">Plasmid</keyword>
<geneLocation type="plasmid" evidence="1 2">
    <name>p1</name>
</geneLocation>
<evidence type="ECO:0000313" key="1">
    <source>
        <dbReference type="EMBL" id="QWG10537.1"/>
    </source>
</evidence>
<reference evidence="1 2" key="1">
    <citation type="submission" date="2021-05" db="EMBL/GenBank/DDBJ databases">
        <title>Comparative genomic studies on the polysaccharide-degrading batcterial strains of the Flammeovirga genus.</title>
        <authorList>
            <person name="Zewei F."/>
            <person name="Zheng Z."/>
            <person name="Yu L."/>
            <person name="Ruyue G."/>
            <person name="Yanhong M."/>
            <person name="Yuanyuan C."/>
            <person name="Jingyan G."/>
            <person name="Wenjun H."/>
        </authorList>
    </citation>
    <scope>NUCLEOTIDE SEQUENCE [LARGE SCALE GENOMIC DNA]</scope>
    <source>
        <strain evidence="1 2">YS10</strain>
        <plasmid evidence="1 2">p1</plasmid>
    </source>
</reference>
<dbReference type="Proteomes" id="UP000682802">
    <property type="component" value="Plasmid p1"/>
</dbReference>
<protein>
    <submittedName>
        <fullName evidence="1">Uncharacterized protein</fullName>
    </submittedName>
</protein>
<dbReference type="RefSeq" id="WP_144077035.1">
    <property type="nucleotide sequence ID" value="NZ_CP076130.1"/>
</dbReference>